<dbReference type="Proteomes" id="UP000322667">
    <property type="component" value="Chromosome A10"/>
</dbReference>
<reference evidence="1 2" key="1">
    <citation type="submission" date="2019-07" db="EMBL/GenBank/DDBJ databases">
        <title>WGS assembly of Gossypium tomentosum.</title>
        <authorList>
            <person name="Chen Z.J."/>
            <person name="Sreedasyam A."/>
            <person name="Ando A."/>
            <person name="Song Q."/>
            <person name="De L."/>
            <person name="Hulse-Kemp A."/>
            <person name="Ding M."/>
            <person name="Ye W."/>
            <person name="Kirkbride R."/>
            <person name="Jenkins J."/>
            <person name="Plott C."/>
            <person name="Lovell J."/>
            <person name="Lin Y.-M."/>
            <person name="Vaughn R."/>
            <person name="Liu B."/>
            <person name="Li W."/>
            <person name="Simpson S."/>
            <person name="Scheffler B."/>
            <person name="Saski C."/>
            <person name="Grover C."/>
            <person name="Hu G."/>
            <person name="Conover J."/>
            <person name="Carlson J."/>
            <person name="Shu S."/>
            <person name="Boston L."/>
            <person name="Williams M."/>
            <person name="Peterson D."/>
            <person name="Mcgee K."/>
            <person name="Jones D."/>
            <person name="Wendel J."/>
            <person name="Stelly D."/>
            <person name="Grimwood J."/>
            <person name="Schmutz J."/>
        </authorList>
    </citation>
    <scope>NUCLEOTIDE SEQUENCE [LARGE SCALE GENOMIC DNA]</scope>
    <source>
        <strain evidence="1">7179.01</strain>
    </source>
</reference>
<sequence length="62" mass="6867">MVVVGEEGTATHVCGLKIWEVGTPNHVICLKNQITNAAKLLGLNVIFRKFRVKMQFKESLGV</sequence>
<name>A0A5D2NSM3_GOSTO</name>
<evidence type="ECO:0000313" key="2">
    <source>
        <dbReference type="Proteomes" id="UP000322667"/>
    </source>
</evidence>
<proteinExistence type="predicted"/>
<gene>
    <name evidence="1" type="ORF">ES332_A10G165200v1</name>
</gene>
<protein>
    <submittedName>
        <fullName evidence="1">Uncharacterized protein</fullName>
    </submittedName>
</protein>
<organism evidence="1 2">
    <name type="scientific">Gossypium tomentosum</name>
    <name type="common">Hawaiian cotton</name>
    <name type="synonym">Gossypium sandvicense</name>
    <dbReference type="NCBI Taxonomy" id="34277"/>
    <lineage>
        <taxon>Eukaryota</taxon>
        <taxon>Viridiplantae</taxon>
        <taxon>Streptophyta</taxon>
        <taxon>Embryophyta</taxon>
        <taxon>Tracheophyta</taxon>
        <taxon>Spermatophyta</taxon>
        <taxon>Magnoliopsida</taxon>
        <taxon>eudicotyledons</taxon>
        <taxon>Gunneridae</taxon>
        <taxon>Pentapetalae</taxon>
        <taxon>rosids</taxon>
        <taxon>malvids</taxon>
        <taxon>Malvales</taxon>
        <taxon>Malvaceae</taxon>
        <taxon>Malvoideae</taxon>
        <taxon>Gossypium</taxon>
    </lineage>
</organism>
<evidence type="ECO:0000313" key="1">
    <source>
        <dbReference type="EMBL" id="TYI06536.1"/>
    </source>
</evidence>
<keyword evidence="2" id="KW-1185">Reference proteome</keyword>
<accession>A0A5D2NSM3</accession>
<dbReference type="EMBL" id="CM017619">
    <property type="protein sequence ID" value="TYI06536.1"/>
    <property type="molecule type" value="Genomic_DNA"/>
</dbReference>
<dbReference type="AlphaFoldDB" id="A0A5D2NSM3"/>